<name>A0AAV9JIC3_9PEZI</name>
<keyword evidence="4 16" id="KW-0444">Lipid biosynthesis</keyword>
<comment type="subcellular location">
    <subcellularLocation>
        <location evidence="1">Endomembrane system</location>
        <topology evidence="1">Multi-pass membrane protein</topology>
    </subcellularLocation>
    <subcellularLocation>
        <location evidence="16 17">Endoplasmic reticulum membrane</location>
        <topology evidence="16 17">Multi-pass membrane protein</topology>
    </subcellularLocation>
</comment>
<evidence type="ECO:0000256" key="16">
    <source>
        <dbReference type="HAMAP-Rule" id="MF_03217"/>
    </source>
</evidence>
<accession>A0AAV9JIC3</accession>
<dbReference type="EMBL" id="JAVFHQ010000022">
    <property type="protein sequence ID" value="KAK4544930.1"/>
    <property type="molecule type" value="Genomic_DNA"/>
</dbReference>
<feature type="transmembrane region" description="Helical" evidence="16 17">
    <location>
        <begin position="114"/>
        <end position="136"/>
    </location>
</feature>
<evidence type="ECO:0000256" key="18">
    <source>
        <dbReference type="SAM" id="MobiDB-lite"/>
    </source>
</evidence>
<dbReference type="PIRSF" id="PIRSF000383">
    <property type="entry name" value="PEAMT"/>
    <property type="match status" value="1"/>
</dbReference>
<keyword evidence="5 16" id="KW-0489">Methyltransferase</keyword>
<comment type="caution">
    <text evidence="19">The sequence shown here is derived from an EMBL/GenBank/DDBJ whole genome shotgun (WGS) entry which is preliminary data.</text>
</comment>
<evidence type="ECO:0000256" key="8">
    <source>
        <dbReference type="ARBA" id="ARBA00022692"/>
    </source>
</evidence>
<keyword evidence="7 16" id="KW-0949">S-adenosyl-L-methionine</keyword>
<feature type="compositionally biased region" description="Basic and acidic residues" evidence="18">
    <location>
        <begin position="49"/>
        <end position="58"/>
    </location>
</feature>
<dbReference type="Pfam" id="PF04191">
    <property type="entry name" value="PEMT"/>
    <property type="match status" value="2"/>
</dbReference>
<feature type="transmembrane region" description="Helical" evidence="16 17">
    <location>
        <begin position="421"/>
        <end position="444"/>
    </location>
</feature>
<organism evidence="19 20">
    <name type="scientific">Oleoguttula mirabilis</name>
    <dbReference type="NCBI Taxonomy" id="1507867"/>
    <lineage>
        <taxon>Eukaryota</taxon>
        <taxon>Fungi</taxon>
        <taxon>Dikarya</taxon>
        <taxon>Ascomycota</taxon>
        <taxon>Pezizomycotina</taxon>
        <taxon>Dothideomycetes</taxon>
        <taxon>Dothideomycetidae</taxon>
        <taxon>Mycosphaerellales</taxon>
        <taxon>Teratosphaeriaceae</taxon>
        <taxon>Oleoguttula</taxon>
    </lineage>
</organism>
<dbReference type="GO" id="GO:0004608">
    <property type="term" value="F:phosphatidylethanolamine N-methyltransferase activity"/>
    <property type="evidence" value="ECO:0007669"/>
    <property type="project" value="UniProtKB-UniRule"/>
</dbReference>
<dbReference type="Gene3D" id="2.60.40.2840">
    <property type="match status" value="1"/>
</dbReference>
<keyword evidence="11 16" id="KW-0443">Lipid metabolism</keyword>
<dbReference type="EC" id="2.1.1.17" evidence="16 17"/>
<proteinExistence type="inferred from homology"/>
<evidence type="ECO:0000256" key="5">
    <source>
        <dbReference type="ARBA" id="ARBA00022603"/>
    </source>
</evidence>
<feature type="transmembrane region" description="Helical" evidence="16 17">
    <location>
        <begin position="566"/>
        <end position="589"/>
    </location>
</feature>
<evidence type="ECO:0000256" key="7">
    <source>
        <dbReference type="ARBA" id="ARBA00022691"/>
    </source>
</evidence>
<dbReference type="GO" id="GO:0005789">
    <property type="term" value="C:endoplasmic reticulum membrane"/>
    <property type="evidence" value="ECO:0007669"/>
    <property type="project" value="UniProtKB-SubCell"/>
</dbReference>
<comment type="similarity">
    <text evidence="16 17">Belongs to the class VI-like SAM-binding methyltransferase superfamily. CHO2 family.</text>
</comment>
<keyword evidence="13 16" id="KW-0594">Phospholipid biosynthesis</keyword>
<evidence type="ECO:0000313" key="20">
    <source>
        <dbReference type="Proteomes" id="UP001324427"/>
    </source>
</evidence>
<evidence type="ECO:0000256" key="1">
    <source>
        <dbReference type="ARBA" id="ARBA00004127"/>
    </source>
</evidence>
<evidence type="ECO:0000256" key="3">
    <source>
        <dbReference type="ARBA" id="ARBA00005189"/>
    </source>
</evidence>
<feature type="transmembrane region" description="Helical" evidence="16 17">
    <location>
        <begin position="474"/>
        <end position="494"/>
    </location>
</feature>
<comment type="caution">
    <text evidence="16 17">Lacks conserved residue(s) required for the propagation of feature annotation.</text>
</comment>
<keyword evidence="20" id="KW-1185">Reference proteome</keyword>
<feature type="region of interest" description="Disordered" evidence="18">
    <location>
        <begin position="359"/>
        <end position="379"/>
    </location>
</feature>
<protein>
    <recommendedName>
        <fullName evidence="16 17">Phosphatidylethanolamine N-methyltransferase</fullName>
        <shortName evidence="16">PE methyltransferase</shortName>
        <shortName evidence="16 17">PEAMT</shortName>
        <shortName evidence="16">PEMT</shortName>
        <ecNumber evidence="16 17">2.1.1.17</ecNumber>
    </recommendedName>
</protein>
<keyword evidence="10 16" id="KW-1133">Transmembrane helix</keyword>
<comment type="function">
    <text evidence="15 16 17">Catalyzes the first step of the methylation pathway of phosphatidylcholine biosynthesis, the SAM-dependent methylation of phosphatidylethanolamine (PE) to phosphatidylmonomethylethanolamine (PMME).</text>
</comment>
<keyword evidence="8 16" id="KW-0812">Transmembrane</keyword>
<feature type="region of interest" description="Disordered" evidence="18">
    <location>
        <begin position="1"/>
        <end position="65"/>
    </location>
</feature>
<evidence type="ECO:0000256" key="17">
    <source>
        <dbReference type="RuleBase" id="RU361122"/>
    </source>
</evidence>
<feature type="transmembrane region" description="Helical" evidence="16 17">
    <location>
        <begin position="396"/>
        <end position="415"/>
    </location>
</feature>
<dbReference type="AlphaFoldDB" id="A0AAV9JIC3"/>
<comment type="pathway">
    <text evidence="2 16 17">Phospholipid metabolism; phosphatidylcholine biosynthesis.</text>
</comment>
<comment type="catalytic activity">
    <reaction evidence="16 17">
        <text>a 1,2-diacyl-sn-glycero-3-phosphoethanolamine + S-adenosyl-L-methionine = a 1,2-diacyl-sn-glycero-3-phospho-N-methylethanolamine + S-adenosyl-L-homocysteine + H(+)</text>
        <dbReference type="Rhea" id="RHEA:11164"/>
        <dbReference type="ChEBI" id="CHEBI:15378"/>
        <dbReference type="ChEBI" id="CHEBI:57856"/>
        <dbReference type="ChEBI" id="CHEBI:59789"/>
        <dbReference type="ChEBI" id="CHEBI:64573"/>
        <dbReference type="ChEBI" id="CHEBI:64612"/>
        <dbReference type="EC" id="2.1.1.17"/>
    </reaction>
</comment>
<feature type="transmembrane region" description="Helical" evidence="16 17">
    <location>
        <begin position="234"/>
        <end position="250"/>
    </location>
</feature>
<keyword evidence="6 16" id="KW-0808">Transferase</keyword>
<gene>
    <name evidence="19" type="primary">CHO2</name>
    <name evidence="19" type="ORF">LTR36_003835</name>
</gene>
<keyword evidence="14 16" id="KW-1208">Phospholipid metabolism</keyword>
<evidence type="ECO:0000256" key="11">
    <source>
        <dbReference type="ARBA" id="ARBA00023098"/>
    </source>
</evidence>
<sequence length="977" mass="110941">MSEANATPGIDASGLRERLPQKPEAPQKAESAEAAQDAVRALNDQEATQAKDEKEKKTFGRTPDGTVFTVPHTEDMVSQLFDPTQPKNASDIAIVTVLLYLAAVFYFLPQRFRVPVFAVIFLFWRTCYNAGIGWLLHSQSHHKRLVTWAKKSGIFEKPETGKNPHPFLYKFLKQEMEAKIPTDYKFEDAPIEYNTWLVFRRVVDLILMCDFTSYCLFAIACGGRPVDEKLPMTIARWVGGWLLVAFNLWVKLDAHRVVKDFAWYWGDFFYLIDQDLTFDGVFELAPHPMYSVGYAGYYGISMMAASYKVLFISIVAHAMQLTFLAWVESPHIERTYNAPPPPKRIDEVPEQAQRLHYKSRHQSSDHINGSPPLASKNQPSSVHNLIGPQNVDLHRITDVSVILLQLLMYSVAALTPSTWTWQAFFVLSATVWRLWYSIGIGYILDRQSNKKKWTRHFVKYGESTEEAWRQWKGIYHLSMAMCYTSFICAAWKMYGLPDDWTVGMAILRHVIGFALIALQIWTISSIYETLGEFGWFFGDFFFDQAAGQKLNYSGIYRFLNNPERTIGLAGVWGAAIITWSKAVFLLALLSHSLTLCFIQFVERPHMQKLYRMNLREQSGVSKSLQRSLPSPIQKWTGSVDRVLDGSLDVVEEFIDAARPRLAAGFNHFVADSKSLFKQFPARISITRLSPDLAGYDPQDYSLELDASSESVAYSDAAYSGREGEDGQMPQKHQDSFRRLAVNYGAPIKVKWTAPLNHSDKDWIGLFMVGDNASRDITKVSSQGRWVATNPGVWDYAHAEDGILIANQKVSHTERTDGMAQDFMSGEMEFAGDKLWWTQGFFEFRYHHAGKHNVMAMSLPFEIRINRFDEDDVDLDANGIVESAVEQALLPVVQNCFDRDPNVAPRTTDEQFGPTLETEGKFAKRVVYAVQQMFGIEFAPEVVQADGNVKHLAWRICNAKKVLAPYSMSRSRGATTPT</sequence>
<feature type="transmembrane region" description="Helical" evidence="16 17">
    <location>
        <begin position="500"/>
        <end position="521"/>
    </location>
</feature>
<reference evidence="19 20" key="1">
    <citation type="submission" date="2021-11" db="EMBL/GenBank/DDBJ databases">
        <title>Black yeast isolated from Biological Soil Crust.</title>
        <authorList>
            <person name="Kurbessoian T."/>
        </authorList>
    </citation>
    <scope>NUCLEOTIDE SEQUENCE [LARGE SCALE GENOMIC DNA]</scope>
    <source>
        <strain evidence="19 20">CCFEE 5522</strain>
    </source>
</reference>
<evidence type="ECO:0000256" key="9">
    <source>
        <dbReference type="ARBA" id="ARBA00022824"/>
    </source>
</evidence>
<dbReference type="PANTHER" id="PTHR32138">
    <property type="entry name" value="PHOSPHATIDYLETHANOLAMINE N-METHYLTRANSFERASE"/>
    <property type="match status" value="1"/>
</dbReference>
<comment type="pathway">
    <text evidence="3">Lipid metabolism.</text>
</comment>
<evidence type="ECO:0000256" key="12">
    <source>
        <dbReference type="ARBA" id="ARBA00023136"/>
    </source>
</evidence>
<dbReference type="GO" id="GO:0006656">
    <property type="term" value="P:phosphatidylcholine biosynthetic process"/>
    <property type="evidence" value="ECO:0007669"/>
    <property type="project" value="UniProtKB-UniRule"/>
</dbReference>
<evidence type="ECO:0000256" key="13">
    <source>
        <dbReference type="ARBA" id="ARBA00023209"/>
    </source>
</evidence>
<keyword evidence="9 16" id="KW-0256">Endoplasmic reticulum</keyword>
<dbReference type="Proteomes" id="UP001324427">
    <property type="component" value="Unassembled WGS sequence"/>
</dbReference>
<evidence type="ECO:0000256" key="2">
    <source>
        <dbReference type="ARBA" id="ARBA00004969"/>
    </source>
</evidence>
<evidence type="ECO:0000313" key="19">
    <source>
        <dbReference type="EMBL" id="KAK4544930.1"/>
    </source>
</evidence>
<evidence type="ECO:0000256" key="10">
    <source>
        <dbReference type="ARBA" id="ARBA00022989"/>
    </source>
</evidence>
<keyword evidence="12 16" id="KW-0472">Membrane</keyword>
<dbReference type="PANTHER" id="PTHR32138:SF0">
    <property type="entry name" value="PHOSPHATIDYLETHANOLAMINE N-METHYLTRANSFERASE"/>
    <property type="match status" value="1"/>
</dbReference>
<dbReference type="PROSITE" id="PS51598">
    <property type="entry name" value="SAM_CHO2"/>
    <property type="match status" value="1"/>
</dbReference>
<evidence type="ECO:0000256" key="6">
    <source>
        <dbReference type="ARBA" id="ARBA00022679"/>
    </source>
</evidence>
<evidence type="ECO:0000256" key="4">
    <source>
        <dbReference type="ARBA" id="ARBA00022516"/>
    </source>
</evidence>
<dbReference type="HAMAP" id="MF_03217">
    <property type="entry name" value="PEMT"/>
    <property type="match status" value="1"/>
</dbReference>
<dbReference type="InterPro" id="IPR007318">
    <property type="entry name" value="Phopholipid_MeTrfase"/>
</dbReference>
<dbReference type="FunFam" id="2.60.40.2840:FF:000006">
    <property type="entry name" value="Phosphatidylethanolamine N-methyltransferase"/>
    <property type="match status" value="1"/>
</dbReference>
<feature type="compositionally biased region" description="Basic and acidic residues" evidence="18">
    <location>
        <begin position="14"/>
        <end position="31"/>
    </location>
</feature>
<dbReference type="InterPro" id="IPR016219">
    <property type="entry name" value="Phosphatid-EA_MeTrfase_fun"/>
</dbReference>
<feature type="transmembrane region" description="Helical" evidence="16 17">
    <location>
        <begin position="89"/>
        <end position="108"/>
    </location>
</feature>
<evidence type="ECO:0000256" key="14">
    <source>
        <dbReference type="ARBA" id="ARBA00023264"/>
    </source>
</evidence>
<dbReference type="GO" id="GO:0032259">
    <property type="term" value="P:methylation"/>
    <property type="evidence" value="ECO:0007669"/>
    <property type="project" value="UniProtKB-KW"/>
</dbReference>
<evidence type="ECO:0000256" key="15">
    <source>
        <dbReference type="ARBA" id="ARBA00057332"/>
    </source>
</evidence>